<evidence type="ECO:0000256" key="1">
    <source>
        <dbReference type="SAM" id="MobiDB-lite"/>
    </source>
</evidence>
<dbReference type="PANTHER" id="PTHR36078:SF2">
    <property type="entry name" value="OS09G0473966 PROTEIN"/>
    <property type="match status" value="1"/>
</dbReference>
<gene>
    <name evidence="3" type="primary">LOC110794626</name>
</gene>
<evidence type="ECO:0000313" key="2">
    <source>
        <dbReference type="Proteomes" id="UP000813463"/>
    </source>
</evidence>
<dbReference type="KEGG" id="soe:110794626"/>
<dbReference type="AlphaFoldDB" id="A0A9R0IUA7"/>
<feature type="region of interest" description="Disordered" evidence="1">
    <location>
        <begin position="128"/>
        <end position="161"/>
    </location>
</feature>
<feature type="compositionally biased region" description="Low complexity" evidence="1">
    <location>
        <begin position="10"/>
        <end position="19"/>
    </location>
</feature>
<dbReference type="OrthoDB" id="1669448at2759"/>
<sequence length="161" mass="17347">MAMAAEIENSPSNSQSSSTHPPPPSSPKKERGEEDFTAMDTDASALPDNKPLMSHSLQCFTPEEITKYDKYEADYASYLRAKYFSEKDVYGGDIFDLTVTVGNETVKASRRSPTQSFANPAQSFVDYGSALGSREETPSASGAETASNIANGNVTPIKKTS</sequence>
<reference evidence="2" key="1">
    <citation type="journal article" date="2021" name="Nat. Commun.">
        <title>Genomic analyses provide insights into spinach domestication and the genetic basis of agronomic traits.</title>
        <authorList>
            <person name="Cai X."/>
            <person name="Sun X."/>
            <person name="Xu C."/>
            <person name="Sun H."/>
            <person name="Wang X."/>
            <person name="Ge C."/>
            <person name="Zhang Z."/>
            <person name="Wang Q."/>
            <person name="Fei Z."/>
            <person name="Jiao C."/>
            <person name="Wang Q."/>
        </authorList>
    </citation>
    <scope>NUCLEOTIDE SEQUENCE [LARGE SCALE GENOMIC DNA]</scope>
    <source>
        <strain evidence="2">cv. Varoflay</strain>
    </source>
</reference>
<keyword evidence="2" id="KW-1185">Reference proteome</keyword>
<feature type="compositionally biased region" description="Polar residues" evidence="1">
    <location>
        <begin position="138"/>
        <end position="161"/>
    </location>
</feature>
<dbReference type="Proteomes" id="UP000813463">
    <property type="component" value="Chromosome 5"/>
</dbReference>
<dbReference type="GeneID" id="110794626"/>
<name>A0A9R0IUA7_SPIOL</name>
<dbReference type="RefSeq" id="XP_021855287.1">
    <property type="nucleotide sequence ID" value="XM_021999595.2"/>
</dbReference>
<proteinExistence type="predicted"/>
<protein>
    <recommendedName>
        <fullName evidence="4">OCRE domain-containing protein</fullName>
    </recommendedName>
</protein>
<evidence type="ECO:0008006" key="4">
    <source>
        <dbReference type="Google" id="ProtNLM"/>
    </source>
</evidence>
<accession>A0A9R0IUA7</accession>
<organism evidence="2 3">
    <name type="scientific">Spinacia oleracea</name>
    <name type="common">Spinach</name>
    <dbReference type="NCBI Taxonomy" id="3562"/>
    <lineage>
        <taxon>Eukaryota</taxon>
        <taxon>Viridiplantae</taxon>
        <taxon>Streptophyta</taxon>
        <taxon>Embryophyta</taxon>
        <taxon>Tracheophyta</taxon>
        <taxon>Spermatophyta</taxon>
        <taxon>Magnoliopsida</taxon>
        <taxon>eudicotyledons</taxon>
        <taxon>Gunneridae</taxon>
        <taxon>Pentapetalae</taxon>
        <taxon>Caryophyllales</taxon>
        <taxon>Chenopodiaceae</taxon>
        <taxon>Chenopodioideae</taxon>
        <taxon>Anserineae</taxon>
        <taxon>Spinacia</taxon>
    </lineage>
</organism>
<feature type="region of interest" description="Disordered" evidence="1">
    <location>
        <begin position="1"/>
        <end position="54"/>
    </location>
</feature>
<dbReference type="PANTHER" id="PTHR36078">
    <property type="entry name" value="BNACNNG21220D PROTEIN"/>
    <property type="match status" value="1"/>
</dbReference>
<evidence type="ECO:0000313" key="3">
    <source>
        <dbReference type="RefSeq" id="XP_021855287.1"/>
    </source>
</evidence>
<reference evidence="3" key="2">
    <citation type="submission" date="2025-08" db="UniProtKB">
        <authorList>
            <consortium name="RefSeq"/>
        </authorList>
    </citation>
    <scope>IDENTIFICATION</scope>
    <source>
        <tissue evidence="3">Leaf</tissue>
    </source>
</reference>